<dbReference type="Proteomes" id="UP000532147">
    <property type="component" value="Unassembled WGS sequence"/>
</dbReference>
<gene>
    <name evidence="1" type="ORF">HLH11_14515</name>
    <name evidence="2" type="ORF">HLH13_15875</name>
</gene>
<dbReference type="EMBL" id="JABERG010000033">
    <property type="protein sequence ID" value="NNH89146.1"/>
    <property type="molecule type" value="Genomic_DNA"/>
</dbReference>
<sequence>MLIELKKDFFLNTAYIVSVEIVTNETDNFSLIVKSLPNNQGNKGIINIDFNDHKTAQKMVDKIKKHLTKS</sequence>
<evidence type="ECO:0000313" key="4">
    <source>
        <dbReference type="Proteomes" id="UP000546536"/>
    </source>
</evidence>
<name>A0A8E4FF23_9GAMM</name>
<keyword evidence="4" id="KW-1185">Reference proteome</keyword>
<dbReference type="RefSeq" id="WP_171533207.1">
    <property type="nucleotide sequence ID" value="NZ_JABERG010000033.1"/>
</dbReference>
<proteinExistence type="predicted"/>
<evidence type="ECO:0000313" key="1">
    <source>
        <dbReference type="EMBL" id="NNH39821.1"/>
    </source>
</evidence>
<accession>A0A8E4FF23</accession>
<reference evidence="3 4" key="1">
    <citation type="submission" date="2020-04" db="EMBL/GenBank/DDBJ databases">
        <title>Acinetobacter Taxon 24.</title>
        <authorList>
            <person name="Nemec A."/>
            <person name="Radolfova-Krizova L."/>
            <person name="Higgins P.G."/>
            <person name="Spanelova P."/>
        </authorList>
    </citation>
    <scope>NUCLEOTIDE SEQUENCE [LARGE SCALE GENOMIC DNA]</scope>
    <source>
        <strain evidence="2 4">ANC 4279</strain>
        <strain evidence="1 3">ANC 4280</strain>
    </source>
</reference>
<dbReference type="AlphaFoldDB" id="A0A8E4FF23"/>
<organism evidence="1 3">
    <name type="scientific">Acinetobacter terrae</name>
    <dbReference type="NCBI Taxonomy" id="2731247"/>
    <lineage>
        <taxon>Bacteria</taxon>
        <taxon>Pseudomonadati</taxon>
        <taxon>Pseudomonadota</taxon>
        <taxon>Gammaproteobacteria</taxon>
        <taxon>Moraxellales</taxon>
        <taxon>Moraxellaceae</taxon>
        <taxon>Acinetobacter</taxon>
        <taxon>Acinetobacter Taxon 24</taxon>
    </lineage>
</organism>
<protein>
    <submittedName>
        <fullName evidence="1">Uncharacterized protein</fullName>
    </submittedName>
</protein>
<dbReference type="Proteomes" id="UP000546536">
    <property type="component" value="Unassembled WGS sequence"/>
</dbReference>
<evidence type="ECO:0000313" key="3">
    <source>
        <dbReference type="Proteomes" id="UP000532147"/>
    </source>
</evidence>
<evidence type="ECO:0000313" key="2">
    <source>
        <dbReference type="EMBL" id="NNH89146.1"/>
    </source>
</evidence>
<comment type="caution">
    <text evidence="1">The sequence shown here is derived from an EMBL/GenBank/DDBJ whole genome shotgun (WGS) entry which is preliminary data.</text>
</comment>
<dbReference type="EMBL" id="JABERH010000034">
    <property type="protein sequence ID" value="NNH39821.1"/>
    <property type="molecule type" value="Genomic_DNA"/>
</dbReference>